<sequence>MVHFWRYSTPFHSDIHIRTLIPFLILWFTWTQRNAAKYRGVPFSTDSIILEVQRHLRTLYAARTLTSTQWKGDLHRAAVMGFIFRQQVPRAPSIVRWHAPPPSWFKLNTDGSSLGNPGLAGAADIIRDSEPLFHEDGGTEGDMPIRQCVLSHILTQRMWHYARQERVRFSLTPRMLLNV</sequence>
<organism evidence="1">
    <name type="scientific">Sesamum radiatum</name>
    <name type="common">Black benniseed</name>
    <dbReference type="NCBI Taxonomy" id="300843"/>
    <lineage>
        <taxon>Eukaryota</taxon>
        <taxon>Viridiplantae</taxon>
        <taxon>Streptophyta</taxon>
        <taxon>Embryophyta</taxon>
        <taxon>Tracheophyta</taxon>
        <taxon>Spermatophyta</taxon>
        <taxon>Magnoliopsida</taxon>
        <taxon>eudicotyledons</taxon>
        <taxon>Gunneridae</taxon>
        <taxon>Pentapetalae</taxon>
        <taxon>asterids</taxon>
        <taxon>lamiids</taxon>
        <taxon>Lamiales</taxon>
        <taxon>Pedaliaceae</taxon>
        <taxon>Sesamum</taxon>
    </lineage>
</organism>
<protein>
    <submittedName>
        <fullName evidence="1">Ribonuclease H protein</fullName>
    </submittedName>
</protein>
<reference evidence="1" key="1">
    <citation type="submission" date="2020-06" db="EMBL/GenBank/DDBJ databases">
        <authorList>
            <person name="Li T."/>
            <person name="Hu X."/>
            <person name="Zhang T."/>
            <person name="Song X."/>
            <person name="Zhang H."/>
            <person name="Dai N."/>
            <person name="Sheng W."/>
            <person name="Hou X."/>
            <person name="Wei L."/>
        </authorList>
    </citation>
    <scope>NUCLEOTIDE SEQUENCE</scope>
    <source>
        <strain evidence="1">G02</strain>
        <tissue evidence="1">Leaf</tissue>
    </source>
</reference>
<dbReference type="AlphaFoldDB" id="A0AAW2ND37"/>
<proteinExistence type="predicted"/>
<evidence type="ECO:0000313" key="1">
    <source>
        <dbReference type="EMBL" id="KAL0340346.1"/>
    </source>
</evidence>
<comment type="caution">
    <text evidence="1">The sequence shown here is derived from an EMBL/GenBank/DDBJ whole genome shotgun (WGS) entry which is preliminary data.</text>
</comment>
<gene>
    <name evidence="1" type="ORF">Sradi_4551400</name>
</gene>
<dbReference type="EMBL" id="JACGWJ010000020">
    <property type="protein sequence ID" value="KAL0340346.1"/>
    <property type="molecule type" value="Genomic_DNA"/>
</dbReference>
<name>A0AAW2ND37_SESRA</name>
<reference evidence="1" key="2">
    <citation type="journal article" date="2024" name="Plant">
        <title>Genomic evolution and insights into agronomic trait innovations of Sesamum species.</title>
        <authorList>
            <person name="Miao H."/>
            <person name="Wang L."/>
            <person name="Qu L."/>
            <person name="Liu H."/>
            <person name="Sun Y."/>
            <person name="Le M."/>
            <person name="Wang Q."/>
            <person name="Wei S."/>
            <person name="Zheng Y."/>
            <person name="Lin W."/>
            <person name="Duan Y."/>
            <person name="Cao H."/>
            <person name="Xiong S."/>
            <person name="Wang X."/>
            <person name="Wei L."/>
            <person name="Li C."/>
            <person name="Ma Q."/>
            <person name="Ju M."/>
            <person name="Zhao R."/>
            <person name="Li G."/>
            <person name="Mu C."/>
            <person name="Tian Q."/>
            <person name="Mei H."/>
            <person name="Zhang T."/>
            <person name="Gao T."/>
            <person name="Zhang H."/>
        </authorList>
    </citation>
    <scope>NUCLEOTIDE SEQUENCE</scope>
    <source>
        <strain evidence="1">G02</strain>
    </source>
</reference>
<accession>A0AAW2ND37</accession>